<dbReference type="SUPFAM" id="SSF46689">
    <property type="entry name" value="Homeodomain-like"/>
    <property type="match status" value="1"/>
</dbReference>
<reference evidence="6" key="1">
    <citation type="submission" date="2016-10" db="EMBL/GenBank/DDBJ databases">
        <authorList>
            <person name="Varghese N."/>
            <person name="Submissions S."/>
        </authorList>
    </citation>
    <scope>NUCLEOTIDE SEQUENCE [LARGE SCALE GENOMIC DNA]</scope>
    <source>
        <strain evidence="6">DSM 46136</strain>
    </source>
</reference>
<gene>
    <name evidence="5" type="ORF">SAMN05660657_04592</name>
</gene>
<dbReference type="InterPro" id="IPR035418">
    <property type="entry name" value="AraC-bd_2"/>
</dbReference>
<dbReference type="Proteomes" id="UP000199546">
    <property type="component" value="Unassembled WGS sequence"/>
</dbReference>
<dbReference type="InterPro" id="IPR009057">
    <property type="entry name" value="Homeodomain-like_sf"/>
</dbReference>
<dbReference type="InterPro" id="IPR018062">
    <property type="entry name" value="HTH_AraC-typ_CS"/>
</dbReference>
<dbReference type="Pfam" id="PF14525">
    <property type="entry name" value="AraC_binding_2"/>
    <property type="match status" value="1"/>
</dbReference>
<keyword evidence="3" id="KW-0804">Transcription</keyword>
<dbReference type="PROSITE" id="PS01124">
    <property type="entry name" value="HTH_ARAC_FAMILY_2"/>
    <property type="match status" value="1"/>
</dbReference>
<dbReference type="InterPro" id="IPR018060">
    <property type="entry name" value="HTH_AraC"/>
</dbReference>
<evidence type="ECO:0000256" key="2">
    <source>
        <dbReference type="ARBA" id="ARBA00023125"/>
    </source>
</evidence>
<dbReference type="OrthoDB" id="9799345at2"/>
<keyword evidence="1" id="KW-0805">Transcription regulation</keyword>
<proteinExistence type="predicted"/>
<dbReference type="STRING" id="1296565.SAMN05660657_04592"/>
<evidence type="ECO:0000256" key="3">
    <source>
        <dbReference type="ARBA" id="ARBA00023163"/>
    </source>
</evidence>
<dbReference type="GO" id="GO:0003700">
    <property type="term" value="F:DNA-binding transcription factor activity"/>
    <property type="evidence" value="ECO:0007669"/>
    <property type="project" value="InterPro"/>
</dbReference>
<dbReference type="Pfam" id="PF12833">
    <property type="entry name" value="HTH_18"/>
    <property type="match status" value="1"/>
</dbReference>
<evidence type="ECO:0000313" key="6">
    <source>
        <dbReference type="Proteomes" id="UP000199546"/>
    </source>
</evidence>
<dbReference type="PROSITE" id="PS00041">
    <property type="entry name" value="HTH_ARAC_FAMILY_1"/>
    <property type="match status" value="1"/>
</dbReference>
<protein>
    <submittedName>
        <fullName evidence="5">AraC-type DNA-binding protein</fullName>
    </submittedName>
</protein>
<name>A0A1I7CKS4_9ACTN</name>
<dbReference type="PANTHER" id="PTHR46796">
    <property type="entry name" value="HTH-TYPE TRANSCRIPTIONAL ACTIVATOR RHAS-RELATED"/>
    <property type="match status" value="1"/>
</dbReference>
<dbReference type="EMBL" id="FPBA01000023">
    <property type="protein sequence ID" value="SFT99979.1"/>
    <property type="molecule type" value="Genomic_DNA"/>
</dbReference>
<dbReference type="InterPro" id="IPR050204">
    <property type="entry name" value="AraC_XylS_family_regulators"/>
</dbReference>
<dbReference type="RefSeq" id="WP_093583182.1">
    <property type="nucleotide sequence ID" value="NZ_FPBA01000023.1"/>
</dbReference>
<feature type="domain" description="HTH araC/xylS-type" evidence="4">
    <location>
        <begin position="214"/>
        <end position="313"/>
    </location>
</feature>
<dbReference type="GO" id="GO:0043565">
    <property type="term" value="F:sequence-specific DNA binding"/>
    <property type="evidence" value="ECO:0007669"/>
    <property type="project" value="InterPro"/>
</dbReference>
<dbReference type="Gene3D" id="1.10.10.60">
    <property type="entry name" value="Homeodomain-like"/>
    <property type="match status" value="1"/>
</dbReference>
<evidence type="ECO:0000313" key="5">
    <source>
        <dbReference type="EMBL" id="SFT99979.1"/>
    </source>
</evidence>
<evidence type="ECO:0000256" key="1">
    <source>
        <dbReference type="ARBA" id="ARBA00023015"/>
    </source>
</evidence>
<dbReference type="PANTHER" id="PTHR46796:SF6">
    <property type="entry name" value="ARAC SUBFAMILY"/>
    <property type="match status" value="1"/>
</dbReference>
<keyword evidence="2 5" id="KW-0238">DNA-binding</keyword>
<dbReference type="SMART" id="SM00342">
    <property type="entry name" value="HTH_ARAC"/>
    <property type="match status" value="1"/>
</dbReference>
<evidence type="ECO:0000259" key="4">
    <source>
        <dbReference type="PROSITE" id="PS01124"/>
    </source>
</evidence>
<organism evidence="5 6">
    <name type="scientific">Geodermatophilus amargosae</name>
    <dbReference type="NCBI Taxonomy" id="1296565"/>
    <lineage>
        <taxon>Bacteria</taxon>
        <taxon>Bacillati</taxon>
        <taxon>Actinomycetota</taxon>
        <taxon>Actinomycetes</taxon>
        <taxon>Geodermatophilales</taxon>
        <taxon>Geodermatophilaceae</taxon>
        <taxon>Geodermatophilus</taxon>
    </lineage>
</organism>
<accession>A0A1I7CKS4</accession>
<dbReference type="AlphaFoldDB" id="A0A1I7CKS4"/>
<keyword evidence="6" id="KW-1185">Reference proteome</keyword>
<sequence>MVTVVDTAALDAADRRPGRVADLLEATMSSRIRFRDPTAPARVRLDGWDVGGISVMRLDLTGDVALLRTARHARADTEPVVSLTVQEVGTARQEQFDARRLVTGGQLTTTDVSAPYEYRWSGRGVCGTLRIPAARLGLPADTVRRAAPGLHASPLHDLVRAHVAALTRDAERLVGEPQAHAVAAATVDLARALLASAVGPGRTAVGVLGETLLTRVRAYVAQHLTEPDLDAERIARAHAVSVRQLYRLFAAAGGSLEQEVITRRLAGARAELARDGGRPVAAVARHWGFPDASYFARRFRAEYGTSPTGWREQVRSAAGAERVR</sequence>